<dbReference type="PANTHER" id="PTHR10199">
    <property type="entry name" value="THROMBOSPONDIN"/>
    <property type="match status" value="1"/>
</dbReference>
<dbReference type="Gene3D" id="4.10.1080.10">
    <property type="entry name" value="TSP type-3 repeat"/>
    <property type="match status" value="1"/>
</dbReference>
<evidence type="ECO:0008006" key="6">
    <source>
        <dbReference type="Google" id="ProtNLM"/>
    </source>
</evidence>
<comment type="caution">
    <text evidence="4">The sequence shown here is derived from an EMBL/GenBank/DDBJ whole genome shotgun (WGS) entry which is preliminary data.</text>
</comment>
<proteinExistence type="predicted"/>
<accession>A0A4Q2SLQ6</accession>
<dbReference type="InterPro" id="IPR028974">
    <property type="entry name" value="TSP_type-3_rpt"/>
</dbReference>
<feature type="region of interest" description="Disordered" evidence="3">
    <location>
        <begin position="13"/>
        <end position="43"/>
    </location>
</feature>
<dbReference type="GO" id="GO:0007155">
    <property type="term" value="P:cell adhesion"/>
    <property type="evidence" value="ECO:0007669"/>
    <property type="project" value="InterPro"/>
</dbReference>
<gene>
    <name evidence="4" type="ORF">EUA94_16545</name>
</gene>
<name>A0A4Q2SLQ6_9ACTN</name>
<dbReference type="PANTHER" id="PTHR10199:SF110">
    <property type="entry name" value="TSP C-TERMINAL DOMAIN-CONTAINING PROTEIN"/>
    <property type="match status" value="1"/>
</dbReference>
<evidence type="ECO:0000313" key="5">
    <source>
        <dbReference type="Proteomes" id="UP000291101"/>
    </source>
</evidence>
<dbReference type="Pfam" id="PF02412">
    <property type="entry name" value="TSP_3"/>
    <property type="match status" value="1"/>
</dbReference>
<dbReference type="EMBL" id="SDWV01000019">
    <property type="protein sequence ID" value="RYC05951.1"/>
    <property type="molecule type" value="Genomic_DNA"/>
</dbReference>
<dbReference type="OrthoDB" id="3779646at2"/>
<evidence type="ECO:0000256" key="2">
    <source>
        <dbReference type="ARBA" id="ARBA00022837"/>
    </source>
</evidence>
<dbReference type="AlphaFoldDB" id="A0A4Q2SLQ6"/>
<keyword evidence="2" id="KW-0106">Calcium</keyword>
<organism evidence="4 5">
    <name type="scientific">Nocardioides zhouii</name>
    <dbReference type="NCBI Taxonomy" id="1168729"/>
    <lineage>
        <taxon>Bacteria</taxon>
        <taxon>Bacillati</taxon>
        <taxon>Actinomycetota</taxon>
        <taxon>Actinomycetes</taxon>
        <taxon>Propionibacteriales</taxon>
        <taxon>Nocardioidaceae</taxon>
        <taxon>Nocardioides</taxon>
    </lineage>
</organism>
<reference evidence="4 5" key="1">
    <citation type="submission" date="2019-01" db="EMBL/GenBank/DDBJ databases">
        <title>Novel species of Nocardioides.</title>
        <authorList>
            <person name="Liu Q."/>
            <person name="X Y.-H."/>
        </authorList>
    </citation>
    <scope>NUCLEOTIDE SEQUENCE [LARGE SCALE GENOMIC DNA]</scope>
    <source>
        <strain evidence="4 5">HLT2-9</strain>
    </source>
</reference>
<protein>
    <recommendedName>
        <fullName evidence="6">Thrombospondin</fullName>
    </recommendedName>
</protein>
<feature type="compositionally biased region" description="Low complexity" evidence="3">
    <location>
        <begin position="147"/>
        <end position="158"/>
    </location>
</feature>
<feature type="region of interest" description="Disordered" evidence="3">
    <location>
        <begin position="92"/>
        <end position="174"/>
    </location>
</feature>
<sequence>MLADQFSRFDRNGGWVTFDNQAPEDPLGGSRADRVRPRQPLPESWTSNRYTFYVEQGFRGPSESITVTITWSDCDVDRDFTGDKSRDNCVGLYNPGQDDLDGDRVGDPCDADDDNDGSTDAADNCPTVANAAQTDWDGDRIGNACDSTPGTAPVAATTPPAPTPTTSPTPGAASGCTTGCAYARTVGLRHRAARHRFVGTVDSPAAGCRVGIEVTVWRKWSGADRKLVVLTTRSTGKFRTKAPRRPGRYYASVSSDAQPLCSTSTSPVVRVR</sequence>
<evidence type="ECO:0000256" key="1">
    <source>
        <dbReference type="ARBA" id="ARBA00022729"/>
    </source>
</evidence>
<dbReference type="InterPro" id="IPR003367">
    <property type="entry name" value="Thrombospondin_3-like_rpt"/>
</dbReference>
<keyword evidence="1" id="KW-0732">Signal</keyword>
<dbReference type="SUPFAM" id="SSF103647">
    <property type="entry name" value="TSP type-3 repeat"/>
    <property type="match status" value="1"/>
</dbReference>
<dbReference type="GO" id="GO:0005509">
    <property type="term" value="F:calcium ion binding"/>
    <property type="evidence" value="ECO:0007669"/>
    <property type="project" value="InterPro"/>
</dbReference>
<dbReference type="Proteomes" id="UP000291101">
    <property type="component" value="Unassembled WGS sequence"/>
</dbReference>
<evidence type="ECO:0000256" key="3">
    <source>
        <dbReference type="SAM" id="MobiDB-lite"/>
    </source>
</evidence>
<evidence type="ECO:0000313" key="4">
    <source>
        <dbReference type="EMBL" id="RYC05951.1"/>
    </source>
</evidence>
<keyword evidence="5" id="KW-1185">Reference proteome</keyword>